<keyword evidence="7" id="KW-0009">Actin-binding</keyword>
<dbReference type="Gene3D" id="6.10.250.3110">
    <property type="match status" value="1"/>
</dbReference>
<organism evidence="12 13">
    <name type="scientific">Labeo rohita</name>
    <name type="common">Indian major carp</name>
    <name type="synonym">Cyprinus rohita</name>
    <dbReference type="NCBI Taxonomy" id="84645"/>
    <lineage>
        <taxon>Eukaryota</taxon>
        <taxon>Metazoa</taxon>
        <taxon>Chordata</taxon>
        <taxon>Craniata</taxon>
        <taxon>Vertebrata</taxon>
        <taxon>Euteleostomi</taxon>
        <taxon>Actinopterygii</taxon>
        <taxon>Neopterygii</taxon>
        <taxon>Teleostei</taxon>
        <taxon>Ostariophysi</taxon>
        <taxon>Cypriniformes</taxon>
        <taxon>Cyprinidae</taxon>
        <taxon>Labeoninae</taxon>
        <taxon>Labeonini</taxon>
        <taxon>Labeo</taxon>
    </lineage>
</organism>
<dbReference type="InterPro" id="IPR001849">
    <property type="entry name" value="PH_domain"/>
</dbReference>
<keyword evidence="4" id="KW-0963">Cytoplasm</keyword>
<dbReference type="Pfam" id="PF00435">
    <property type="entry name" value="Spectrin"/>
    <property type="match status" value="2"/>
</dbReference>
<feature type="compositionally biased region" description="Polar residues" evidence="10">
    <location>
        <begin position="1898"/>
        <end position="1913"/>
    </location>
</feature>
<keyword evidence="6 9" id="KW-0175">Coiled coil</keyword>
<dbReference type="PANTHER" id="PTHR18947">
    <property type="entry name" value="HOOK PROTEINS"/>
    <property type="match status" value="1"/>
</dbReference>
<feature type="compositionally biased region" description="Basic and acidic residues" evidence="10">
    <location>
        <begin position="461"/>
        <end position="471"/>
    </location>
</feature>
<dbReference type="FunFam" id="2.30.29.30:FF:000024">
    <property type="entry name" value="Spectrin beta chain"/>
    <property type="match status" value="1"/>
</dbReference>
<feature type="compositionally biased region" description="Polar residues" evidence="10">
    <location>
        <begin position="1881"/>
        <end position="1891"/>
    </location>
</feature>
<dbReference type="GO" id="GO:0005737">
    <property type="term" value="C:cytoplasm"/>
    <property type="evidence" value="ECO:0007669"/>
    <property type="project" value="UniProtKB-ARBA"/>
</dbReference>
<dbReference type="SUPFAM" id="SSF46966">
    <property type="entry name" value="Spectrin repeat"/>
    <property type="match status" value="2"/>
</dbReference>
<feature type="compositionally biased region" description="Basic and acidic residues" evidence="10">
    <location>
        <begin position="1831"/>
        <end position="1849"/>
    </location>
</feature>
<dbReference type="GO" id="GO:0051959">
    <property type="term" value="F:dynein light intermediate chain binding"/>
    <property type="evidence" value="ECO:0007669"/>
    <property type="project" value="TreeGrafter"/>
</dbReference>
<feature type="compositionally biased region" description="Polar residues" evidence="10">
    <location>
        <begin position="2072"/>
        <end position="2085"/>
    </location>
</feature>
<feature type="compositionally biased region" description="Polar residues" evidence="10">
    <location>
        <begin position="246"/>
        <end position="257"/>
    </location>
</feature>
<feature type="coiled-coil region" evidence="9">
    <location>
        <begin position="1665"/>
        <end position="1808"/>
    </location>
</feature>
<feature type="compositionally biased region" description="Basic and acidic residues" evidence="10">
    <location>
        <begin position="1449"/>
        <end position="1460"/>
    </location>
</feature>
<feature type="compositionally biased region" description="Polar residues" evidence="10">
    <location>
        <begin position="2339"/>
        <end position="2363"/>
    </location>
</feature>
<feature type="compositionally biased region" description="Pro residues" evidence="10">
    <location>
        <begin position="1867"/>
        <end position="1878"/>
    </location>
</feature>
<evidence type="ECO:0000256" key="8">
    <source>
        <dbReference type="ARBA" id="ARBA00023212"/>
    </source>
</evidence>
<comment type="caution">
    <text evidence="12">The sequence shown here is derived from an EMBL/GenBank/DDBJ whole genome shotgun (WGS) entry which is preliminary data.</text>
</comment>
<dbReference type="InterPro" id="IPR002017">
    <property type="entry name" value="Spectrin_repeat"/>
</dbReference>
<dbReference type="CDD" id="cd00176">
    <property type="entry name" value="SPEC"/>
    <property type="match status" value="1"/>
</dbReference>
<dbReference type="PANTHER" id="PTHR18947:SF31">
    <property type="entry name" value="PROTEIN DAPLE"/>
    <property type="match status" value="1"/>
</dbReference>
<comment type="similarity">
    <text evidence="2">Belongs to the spectrin family.</text>
</comment>
<feature type="region of interest" description="Disordered" evidence="10">
    <location>
        <begin position="1427"/>
        <end position="1460"/>
    </location>
</feature>
<feature type="compositionally biased region" description="Basic and acidic residues" evidence="10">
    <location>
        <begin position="230"/>
        <end position="241"/>
    </location>
</feature>
<comment type="subcellular location">
    <subcellularLocation>
        <location evidence="1">Cytoplasm</location>
        <location evidence="1">Cytoskeleton</location>
    </subcellularLocation>
</comment>
<feature type="compositionally biased region" description="Low complexity" evidence="10">
    <location>
        <begin position="2042"/>
        <end position="2060"/>
    </location>
</feature>
<dbReference type="GO" id="GO:0003779">
    <property type="term" value="F:actin binding"/>
    <property type="evidence" value="ECO:0007669"/>
    <property type="project" value="UniProtKB-KW"/>
</dbReference>
<feature type="region of interest" description="Disordered" evidence="10">
    <location>
        <begin position="2227"/>
        <end position="2269"/>
    </location>
</feature>
<dbReference type="GO" id="GO:0031122">
    <property type="term" value="P:cytoplasmic microtubule organization"/>
    <property type="evidence" value="ECO:0007669"/>
    <property type="project" value="TreeGrafter"/>
</dbReference>
<protein>
    <submittedName>
        <fullName evidence="12">Daple-like isoform X2</fullName>
    </submittedName>
</protein>
<feature type="compositionally biased region" description="Basic and acidic residues" evidence="10">
    <location>
        <begin position="2245"/>
        <end position="2259"/>
    </location>
</feature>
<dbReference type="InterPro" id="IPR018159">
    <property type="entry name" value="Spectrin/alpha-actinin"/>
</dbReference>
<evidence type="ECO:0000256" key="3">
    <source>
        <dbReference type="ARBA" id="ARBA00022467"/>
    </source>
</evidence>
<dbReference type="InterPro" id="IPR041681">
    <property type="entry name" value="PH_9"/>
</dbReference>
<dbReference type="FunFam" id="1.20.58.60:FF:000011">
    <property type="entry name" value="Spectrin beta chain"/>
    <property type="match status" value="1"/>
</dbReference>
<keyword evidence="14" id="KW-1267">Proteomics identification</keyword>
<dbReference type="Gene3D" id="1.10.287.1490">
    <property type="match status" value="1"/>
</dbReference>
<reference evidence="12 13" key="1">
    <citation type="submission" date="2018-03" db="EMBL/GenBank/DDBJ databases">
        <title>Draft genome sequence of Rohu Carp (Labeo rohita).</title>
        <authorList>
            <person name="Das P."/>
            <person name="Kushwaha B."/>
            <person name="Joshi C.G."/>
            <person name="Kumar D."/>
            <person name="Nagpure N.S."/>
            <person name="Sahoo L."/>
            <person name="Das S.P."/>
            <person name="Bit A."/>
            <person name="Patnaik S."/>
            <person name="Meher P.K."/>
            <person name="Jayasankar P."/>
            <person name="Koringa P.G."/>
            <person name="Patel N.V."/>
            <person name="Hinsu A.T."/>
            <person name="Kumar R."/>
            <person name="Pandey M."/>
            <person name="Agarwal S."/>
            <person name="Srivastava S."/>
            <person name="Singh M."/>
            <person name="Iquebal M.A."/>
            <person name="Jaiswal S."/>
            <person name="Angadi U.B."/>
            <person name="Kumar N."/>
            <person name="Raza M."/>
            <person name="Shah T.M."/>
            <person name="Rai A."/>
            <person name="Jena J.K."/>
        </authorList>
    </citation>
    <scope>NUCLEOTIDE SEQUENCE [LARGE SCALE GENOMIC DNA]</scope>
    <source>
        <strain evidence="12">DASCIFA01</strain>
        <tissue evidence="12">Testis</tissue>
    </source>
</reference>
<feature type="compositionally biased region" description="Low complexity" evidence="10">
    <location>
        <begin position="2143"/>
        <end position="2157"/>
    </location>
</feature>
<dbReference type="Gene3D" id="1.10.418.10">
    <property type="entry name" value="Calponin-like domain"/>
    <property type="match status" value="1"/>
</dbReference>
<dbReference type="InterPro" id="IPR001605">
    <property type="entry name" value="PH_dom-spectrin-type"/>
</dbReference>
<dbReference type="Gene3D" id="1.20.58.60">
    <property type="match status" value="2"/>
</dbReference>
<dbReference type="InterPro" id="IPR011993">
    <property type="entry name" value="PH-like_dom_sf"/>
</dbReference>
<keyword evidence="8" id="KW-0206">Cytoskeleton</keyword>
<feature type="region of interest" description="Disordered" evidence="10">
    <location>
        <begin position="2321"/>
        <end position="2366"/>
    </location>
</feature>
<evidence type="ECO:0000256" key="7">
    <source>
        <dbReference type="ARBA" id="ARBA00023203"/>
    </source>
</evidence>
<feature type="region of interest" description="Disordered" evidence="10">
    <location>
        <begin position="1948"/>
        <end position="1983"/>
    </location>
</feature>
<evidence type="ECO:0000256" key="5">
    <source>
        <dbReference type="ARBA" id="ARBA00022737"/>
    </source>
</evidence>
<proteinExistence type="evidence at protein level"/>
<sequence>MYAQYAGDQATAIQTTEKEVVEAWKGLLDACAGRRKQLEDTADKFRFFTMVRDLLAWMESIIQQIETQEKPRDVSSVELLMKYHQGIRAEIETRGPKFNQCVELGQALLERKHKDSVEIKEKLMQLVEKRKEMMLKWDERWDWLRLLLEVCQFVRDASVAEAWLIAQEPYVVSRDLGETVDEVEKLLKRHEAFEKSTATWEERFSALERLTTLELMKIRMQQQEMQQYRQEAEKESRREDTGFAEESSQLYTTEEQSLSGLGVIEPSSVGVDGTAGDSTVPLISEMQDSGSLELDPSTSIQVTKETEKAATLPTESSQAQPVLMEGTLSRKHEMEGPNKKASNRSWNNIYCVLKPGQLSAYKDAKSFSHSVTYHGEEPLNLSNASCEILTNYKKKKHVFKLRLEDGSEYLFQCKDEEELQNWTQAIEQAAQAVTEEPVAGPSGVKAQSLPPPPSTTLEVPSAKKEKEKRDPSPMNQRVNKQVNNDVNLRIQNLNTVIRHIKNYYQEHLQQLILMNLPNVLAIAKDPLSGKSMEEVKRLLLLILGCAVQCDRKEEMIEKIKLLDIETQTAIVTHIQEVTHNQENVLDLQWMEVGEIPVEQLDPLSRTMAFHLRKLIDERDESAELILELTQERDYLQSQQPSNLLGFPSHDHSSLSPITLLSKEDRQHLAVELADTKAKLRRSRQELEEKTEQLIDAKNEIERLDAEIQKLKQENMQLLAEARSVRAYRDEVDSLRERAGKVDRLETELARCKEKLNDVHFYKTRIEELREDNMTLLETKSMLEEQLSGARGRCDKLHELEKENLQLRSKLHDMEIDRDSDKKRLEELLEENMLLEISQKQSMNESAHLGWELEQLAKNNEVNEARKSFVFELNETASSRLLKLEKENQCLQSTIQELREASINMEEGQLHALELERENQSLSKKLERLQSLLDQEKQTTQDMENLGEELLKEKQRLNKTLETIQADKDRQISELEQEKEHLTQAVNSLRKRAQVNSEARVREVETENRVLHQTITETGSKLARLESEKRQVTKELDSIRERGERCEELEREVARLERVREQLQRESASLKIGSERAEALEHENATLEQDNRRLKKLADTAQNASLRLAVLEKDHQQLEEENLEQRRALETLRPAAARLAQLQQEHAELEREHEEMCRTLEELRSQAKRSERLEMNCNSLSQENQRLQQTLDNSATKIQGLEGELRQNEAEMKDLRRELEGLRQTVTWAETVEKEKRGMEQELGQVEKEKKQLEKETRRLRQQLEVKETALEENCLRLGSMEKESTALNKELGRLKEAAGRLKELERENKDLQKQATMDKKTLATLREDLVNEKLRVQQQCNELEKLSHELEKIGLNREKLLQEEHSCEDNKYKILETKIESALKNTLELREEKIQSLESRLEESSSLNQQLRTELSTVKKNLEALKQRQEEEAAHSEISQQSLGQDRSAPNKEKWETEHREATAELLKMKDRLIDVEKNNAALQTEKNLLKEQLKQLDSQNAQLNAQTLALQKQAASLQEHNTSLHKETAKLQVENSTLSSQSSSLMAQYGALQAQLQTLESEAESLQKQREEACASRDRVTQDHERLLAVHERQATEYEQLMARHAELKGNQRALEQEHRALESKYMVLLKQKDAMEALEASLQRDRESLGEEIHKNTLILGENRSLREQVDSLTQTQIQLRQEYDSLQVQTKELKTSLNESQLELNRWQARYDQLKEQHQGLDISMTKLDNHCELLTRLKGNLEEENHHLLSQIQMLSQQNQTLLERTMESKELYHEEQKQYIDKLNSLRRQKEKLEEKIMDQYKFYDPTPKKSRHWAGAKAIAKFMKPKKESQRERTDAPRERIRSAPDIPLPEIPTCIDCPESAPPIPPPPLPPRQSRLSLDSINSHSAEENHIQSPTLSPALNGQVLNDSGGSRGREGYRSVGGGSESMNGYEELFRWRGREPGATCSTPLSRNSHNAPGYTSSSSMRPGRRPKGLVSEEDLRHHSPDAVFGSGVHGNAGSLDCLQGRSASLSSDDVVGLGHEGSRLSRSSTLPCDAPSASRSSQRPASLRPSSPGSEMVTLEEFLQESNTLSPPTVQTGSREDLMTDYFTRSTRPVPLRDGAKTPTNYVTPTIKSTPPELDGRAPKPGHSVKPSVRLTETSTPPPQSQTLPNRGAGLRLAPLQQSSPRGGAGSSTSLSRTFSLASADLLRSNGPDSYRTEAGSPSQNDVVVRRSGVVARERPMSARLAGSSPLPGDVSVDPRRLSLAPPRDELTLGSPPVSLQAERDYVGSGSSRAGAVRSGPAQTRAAPHRGEVAMVTPVRAVSALRLKDLEEEPREQMQVESPLLKKADNANLSYTTKEQSTSKPASPDPNNDPQTVWYEYGCV</sequence>
<keyword evidence="13" id="KW-1185">Reference proteome</keyword>
<evidence type="ECO:0000256" key="4">
    <source>
        <dbReference type="ARBA" id="ARBA00022490"/>
    </source>
</evidence>
<dbReference type="FunFam" id="1.20.58.60:FF:000018">
    <property type="entry name" value="Spectrin beta chain"/>
    <property type="match status" value="1"/>
</dbReference>
<accession>A0A498LRY7</accession>
<dbReference type="GO" id="GO:0005813">
    <property type="term" value="C:centrosome"/>
    <property type="evidence" value="ECO:0007669"/>
    <property type="project" value="TreeGrafter"/>
</dbReference>
<dbReference type="SUPFAM" id="SSF50729">
    <property type="entry name" value="PH domain-like"/>
    <property type="match status" value="1"/>
</dbReference>
<feature type="domain" description="PH" evidence="11">
    <location>
        <begin position="321"/>
        <end position="431"/>
    </location>
</feature>
<dbReference type="GO" id="GO:0030705">
    <property type="term" value="P:cytoskeleton-dependent intracellular transport"/>
    <property type="evidence" value="ECO:0007669"/>
    <property type="project" value="InterPro"/>
</dbReference>
<evidence type="ECO:0000256" key="10">
    <source>
        <dbReference type="SAM" id="MobiDB-lite"/>
    </source>
</evidence>
<evidence type="ECO:0000256" key="9">
    <source>
        <dbReference type="SAM" id="Coils"/>
    </source>
</evidence>
<feature type="region of interest" description="Disordered" evidence="10">
    <location>
        <begin position="1828"/>
        <end position="1934"/>
    </location>
</feature>
<evidence type="ECO:0000256" key="2">
    <source>
        <dbReference type="ARBA" id="ARBA00006826"/>
    </source>
</evidence>
<dbReference type="Pfam" id="PF15410">
    <property type="entry name" value="PH_9"/>
    <property type="match status" value="1"/>
</dbReference>
<dbReference type="InterPro" id="IPR043936">
    <property type="entry name" value="HOOK_N"/>
</dbReference>
<feature type="compositionally biased region" description="Polar residues" evidence="10">
    <location>
        <begin position="2110"/>
        <end position="2121"/>
    </location>
</feature>
<dbReference type="STRING" id="84645.A0A498LRY7"/>
<dbReference type="InterPro" id="IPR036872">
    <property type="entry name" value="CH_dom_sf"/>
</dbReference>
<feature type="region of interest" description="Disordered" evidence="10">
    <location>
        <begin position="2095"/>
        <end position="2160"/>
    </location>
</feature>
<dbReference type="GO" id="GO:0051693">
    <property type="term" value="P:actin filament capping"/>
    <property type="evidence" value="ECO:0007669"/>
    <property type="project" value="UniProtKB-KW"/>
</dbReference>
<gene>
    <name evidence="12" type="ORF">ROHU_010897</name>
</gene>
<keyword evidence="3" id="KW-0117">Actin capping</keyword>
<evidence type="ECO:0000256" key="6">
    <source>
        <dbReference type="ARBA" id="ARBA00023054"/>
    </source>
</evidence>
<evidence type="ECO:0000313" key="12">
    <source>
        <dbReference type="EMBL" id="RXN10453.1"/>
    </source>
</evidence>
<dbReference type="GO" id="GO:0005543">
    <property type="term" value="F:phospholipid binding"/>
    <property type="evidence" value="ECO:0007669"/>
    <property type="project" value="InterPro"/>
</dbReference>
<feature type="compositionally biased region" description="Polar residues" evidence="10">
    <location>
        <begin position="1951"/>
        <end position="1972"/>
    </location>
</feature>
<feature type="region of interest" description="Disordered" evidence="10">
    <location>
        <begin position="226"/>
        <end position="257"/>
    </location>
</feature>
<dbReference type="Proteomes" id="UP000290572">
    <property type="component" value="Unassembled WGS sequence"/>
</dbReference>
<dbReference type="Gene3D" id="2.30.29.30">
    <property type="entry name" value="Pleckstrin-homology domain (PH domain)/Phosphotyrosine-binding domain (PTB)"/>
    <property type="match status" value="1"/>
</dbReference>
<dbReference type="GO" id="GO:0016020">
    <property type="term" value="C:membrane"/>
    <property type="evidence" value="ECO:0007669"/>
    <property type="project" value="UniProtKB-ARBA"/>
</dbReference>
<dbReference type="PROSITE" id="PS50003">
    <property type="entry name" value="PH_DOMAIN"/>
    <property type="match status" value="1"/>
</dbReference>
<dbReference type="GO" id="GO:0008017">
    <property type="term" value="F:microtubule binding"/>
    <property type="evidence" value="ECO:0007669"/>
    <property type="project" value="TreeGrafter"/>
</dbReference>
<evidence type="ECO:0000259" key="11">
    <source>
        <dbReference type="PROSITE" id="PS50003"/>
    </source>
</evidence>
<name>A0A498LRY7_LABRO</name>
<dbReference type="PRINTS" id="PR00683">
    <property type="entry name" value="SPECTRINPH"/>
</dbReference>
<feature type="region of interest" description="Disordered" evidence="10">
    <location>
        <begin position="432"/>
        <end position="480"/>
    </location>
</feature>
<feature type="coiled-coil region" evidence="9">
    <location>
        <begin position="665"/>
        <end position="830"/>
    </location>
</feature>
<dbReference type="SUPFAM" id="SSF116907">
    <property type="entry name" value="Hook domain"/>
    <property type="match status" value="1"/>
</dbReference>
<dbReference type="SMART" id="SM00233">
    <property type="entry name" value="PH"/>
    <property type="match status" value="1"/>
</dbReference>
<dbReference type="Pfam" id="PF19047">
    <property type="entry name" value="HOOK_N"/>
    <property type="match status" value="1"/>
</dbReference>
<evidence type="ECO:0007829" key="14">
    <source>
        <dbReference type="PeptideAtlas" id="A0A498LRY7"/>
    </source>
</evidence>
<feature type="region of interest" description="Disordered" evidence="10">
    <location>
        <begin position="2019"/>
        <end position="2062"/>
    </location>
</feature>
<evidence type="ECO:0000313" key="13">
    <source>
        <dbReference type="Proteomes" id="UP000290572"/>
    </source>
</evidence>
<dbReference type="CDD" id="cd10571">
    <property type="entry name" value="PH_beta_spectrin"/>
    <property type="match status" value="1"/>
</dbReference>
<evidence type="ECO:0000256" key="1">
    <source>
        <dbReference type="ARBA" id="ARBA00004245"/>
    </source>
</evidence>
<feature type="region of interest" description="Disordered" evidence="10">
    <location>
        <begin position="2071"/>
        <end position="2090"/>
    </location>
</feature>
<keyword evidence="5" id="KW-0677">Repeat</keyword>
<dbReference type="SMART" id="SM00150">
    <property type="entry name" value="SPEC"/>
    <property type="match status" value="2"/>
</dbReference>
<dbReference type="EMBL" id="QBIY01013202">
    <property type="protein sequence ID" value="RXN10453.1"/>
    <property type="molecule type" value="Genomic_DNA"/>
</dbReference>